<feature type="domain" description="Aminotransferase class I/classII large" evidence="8">
    <location>
        <begin position="34"/>
        <end position="348"/>
    </location>
</feature>
<evidence type="ECO:0000313" key="10">
    <source>
        <dbReference type="Proteomes" id="UP001218895"/>
    </source>
</evidence>
<dbReference type="Gene3D" id="3.40.640.10">
    <property type="entry name" value="Type I PLP-dependent aspartate aminotransferase-like (Major domain)"/>
    <property type="match status" value="1"/>
</dbReference>
<evidence type="ECO:0000256" key="2">
    <source>
        <dbReference type="ARBA" id="ARBA00022576"/>
    </source>
</evidence>
<sequence length="357" mass="39909">MKHLIRNIFEEEGYVFATKASDIAKDAGFLNPARLASNENPKGPSFKAMECAKKSLEDLNRYPDENAKKLVQALRDYHGDYRIVTGVGMDGVIENTIRTLVEAGDKVCVSTPTFSFYGIAIAAQGGVVSNIRRTDDFTVDCDSFIKGCKGAKLAFLCSPNNPTGTVTKVSDIEYILKNIDCILFLDNAYVDFCDTDYKELVKKYDNLIIGRTMSKAFGLAGMRVGYAFVPEWYEEYYHRAQTPFALNSVAIEAASGALLDKEYFESYKSHVEEWRRRFSLESGFLVYPSGANFVMMDVSPLKSDDAVLQLAKRGVIVRSCASFPTLNDSFIRVSVGESWENELFLKAIKELKALKEI</sequence>
<dbReference type="InterPro" id="IPR015424">
    <property type="entry name" value="PyrdxlP-dep_Trfase"/>
</dbReference>
<dbReference type="HAMAP" id="MF_01023">
    <property type="entry name" value="HisC_aminotrans_2"/>
    <property type="match status" value="1"/>
</dbReference>
<evidence type="ECO:0000256" key="5">
    <source>
        <dbReference type="ARBA" id="ARBA00022898"/>
    </source>
</evidence>
<dbReference type="KEGG" id="manq:L1994_01575"/>
<keyword evidence="4 7" id="KW-0808">Transferase</keyword>
<keyword evidence="6 7" id="KW-0368">Histidine biosynthesis</keyword>
<dbReference type="InterPro" id="IPR015422">
    <property type="entry name" value="PyrdxlP-dep_Trfase_small"/>
</dbReference>
<dbReference type="GO" id="GO:0030170">
    <property type="term" value="F:pyridoxal phosphate binding"/>
    <property type="evidence" value="ECO:0007669"/>
    <property type="project" value="InterPro"/>
</dbReference>
<gene>
    <name evidence="7 9" type="primary">hisC</name>
    <name evidence="9" type="ORF">L1994_01575</name>
</gene>
<dbReference type="EC" id="2.6.1.9" evidence="7"/>
<evidence type="ECO:0000256" key="6">
    <source>
        <dbReference type="ARBA" id="ARBA00023102"/>
    </source>
</evidence>
<evidence type="ECO:0000259" key="8">
    <source>
        <dbReference type="Pfam" id="PF00155"/>
    </source>
</evidence>
<accession>A0AAF0FS47</accession>
<comment type="pathway">
    <text evidence="7">Amino-acid biosynthesis; L-histidine biosynthesis; L-histidine from 5-phospho-alpha-D-ribose 1-diphosphate: step 7/9.</text>
</comment>
<dbReference type="CDD" id="cd00609">
    <property type="entry name" value="AAT_like"/>
    <property type="match status" value="1"/>
</dbReference>
<dbReference type="InterPro" id="IPR015421">
    <property type="entry name" value="PyrdxlP-dep_Trfase_major"/>
</dbReference>
<dbReference type="SUPFAM" id="SSF53383">
    <property type="entry name" value="PLP-dependent transferases"/>
    <property type="match status" value="1"/>
</dbReference>
<keyword evidence="5 7" id="KW-0663">Pyridoxal phosphate</keyword>
<dbReference type="InterPro" id="IPR004839">
    <property type="entry name" value="Aminotransferase_I/II_large"/>
</dbReference>
<keyword evidence="2 7" id="KW-0032">Aminotransferase</keyword>
<proteinExistence type="inferred from homology"/>
<dbReference type="InterPro" id="IPR005861">
    <property type="entry name" value="HisP_aminotrans"/>
</dbReference>
<dbReference type="PANTHER" id="PTHR42885:SF2">
    <property type="entry name" value="HISTIDINOL-PHOSPHATE AMINOTRANSFERASE"/>
    <property type="match status" value="1"/>
</dbReference>
<dbReference type="PROSITE" id="PS00599">
    <property type="entry name" value="AA_TRANSFER_CLASS_2"/>
    <property type="match status" value="1"/>
</dbReference>
<keyword evidence="3 7" id="KW-0028">Amino-acid biosynthesis</keyword>
<evidence type="ECO:0000256" key="7">
    <source>
        <dbReference type="HAMAP-Rule" id="MF_01023"/>
    </source>
</evidence>
<reference evidence="9" key="1">
    <citation type="submission" date="2022-01" db="EMBL/GenBank/DDBJ databases">
        <title>Complete genome of Methanomicrobium antiquum DSM 21220.</title>
        <authorList>
            <person name="Chen S.-C."/>
            <person name="You Y.-T."/>
            <person name="Zhou Y.-Z."/>
            <person name="Lai M.-C."/>
        </authorList>
    </citation>
    <scope>NUCLEOTIDE SEQUENCE</scope>
    <source>
        <strain evidence="9">DSM 21220</strain>
    </source>
</reference>
<comment type="similarity">
    <text evidence="7">Belongs to the class-II pyridoxal-phosphate-dependent aminotransferase family. Histidinol-phosphate aminotransferase subfamily.</text>
</comment>
<dbReference type="RefSeq" id="WP_278099950.1">
    <property type="nucleotide sequence ID" value="NZ_CP091092.1"/>
</dbReference>
<organism evidence="9 10">
    <name type="scientific">Methanomicrobium antiquum</name>
    <dbReference type="NCBI Taxonomy" id="487686"/>
    <lineage>
        <taxon>Archaea</taxon>
        <taxon>Methanobacteriati</taxon>
        <taxon>Methanobacteriota</taxon>
        <taxon>Stenosarchaea group</taxon>
        <taxon>Methanomicrobia</taxon>
        <taxon>Methanomicrobiales</taxon>
        <taxon>Methanomicrobiaceae</taxon>
        <taxon>Methanomicrobium</taxon>
    </lineage>
</organism>
<evidence type="ECO:0000256" key="4">
    <source>
        <dbReference type="ARBA" id="ARBA00022679"/>
    </source>
</evidence>
<keyword evidence="10" id="KW-1185">Reference proteome</keyword>
<dbReference type="GeneID" id="79949045"/>
<protein>
    <recommendedName>
        <fullName evidence="7">Histidinol-phosphate aminotransferase</fullName>
        <ecNumber evidence="7">2.6.1.9</ecNumber>
    </recommendedName>
    <alternativeName>
        <fullName evidence="7">Imidazole acetol-phosphate transaminase</fullName>
    </alternativeName>
</protein>
<dbReference type="GO" id="GO:0000105">
    <property type="term" value="P:L-histidine biosynthetic process"/>
    <property type="evidence" value="ECO:0007669"/>
    <property type="project" value="UniProtKB-UniRule"/>
</dbReference>
<dbReference type="EMBL" id="CP091092">
    <property type="protein sequence ID" value="WFN37111.1"/>
    <property type="molecule type" value="Genomic_DNA"/>
</dbReference>
<evidence type="ECO:0000256" key="1">
    <source>
        <dbReference type="ARBA" id="ARBA00001933"/>
    </source>
</evidence>
<name>A0AAF0FS47_9EURY</name>
<dbReference type="AlphaFoldDB" id="A0AAF0FS47"/>
<dbReference type="Pfam" id="PF00155">
    <property type="entry name" value="Aminotran_1_2"/>
    <property type="match status" value="1"/>
</dbReference>
<dbReference type="GO" id="GO:0004400">
    <property type="term" value="F:histidinol-phosphate transaminase activity"/>
    <property type="evidence" value="ECO:0007669"/>
    <property type="project" value="UniProtKB-UniRule"/>
</dbReference>
<dbReference type="Proteomes" id="UP001218895">
    <property type="component" value="Chromosome"/>
</dbReference>
<evidence type="ECO:0000256" key="3">
    <source>
        <dbReference type="ARBA" id="ARBA00022605"/>
    </source>
</evidence>
<feature type="modified residue" description="N6-(pyridoxal phosphate)lysine" evidence="7">
    <location>
        <position position="215"/>
    </location>
</feature>
<evidence type="ECO:0000313" key="9">
    <source>
        <dbReference type="EMBL" id="WFN37111.1"/>
    </source>
</evidence>
<dbReference type="PANTHER" id="PTHR42885">
    <property type="entry name" value="HISTIDINOL-PHOSPHATE AMINOTRANSFERASE-RELATED"/>
    <property type="match status" value="1"/>
</dbReference>
<dbReference type="Gene3D" id="3.90.1150.10">
    <property type="entry name" value="Aspartate Aminotransferase, domain 1"/>
    <property type="match status" value="1"/>
</dbReference>
<dbReference type="InterPro" id="IPR001917">
    <property type="entry name" value="Aminotrans_II_pyridoxalP_BS"/>
</dbReference>
<dbReference type="NCBIfam" id="TIGR01141">
    <property type="entry name" value="hisC"/>
    <property type="match status" value="1"/>
</dbReference>
<comment type="cofactor">
    <cofactor evidence="1 7">
        <name>pyridoxal 5'-phosphate</name>
        <dbReference type="ChEBI" id="CHEBI:597326"/>
    </cofactor>
</comment>
<comment type="catalytic activity">
    <reaction evidence="7">
        <text>L-histidinol phosphate + 2-oxoglutarate = 3-(imidazol-4-yl)-2-oxopropyl phosphate + L-glutamate</text>
        <dbReference type="Rhea" id="RHEA:23744"/>
        <dbReference type="ChEBI" id="CHEBI:16810"/>
        <dbReference type="ChEBI" id="CHEBI:29985"/>
        <dbReference type="ChEBI" id="CHEBI:57766"/>
        <dbReference type="ChEBI" id="CHEBI:57980"/>
        <dbReference type="EC" id="2.6.1.9"/>
    </reaction>
</comment>